<feature type="domain" description="Leucine-binding protein" evidence="5">
    <location>
        <begin position="30"/>
        <end position="354"/>
    </location>
</feature>
<dbReference type="GO" id="GO:0006865">
    <property type="term" value="P:amino acid transport"/>
    <property type="evidence" value="ECO:0007669"/>
    <property type="project" value="UniProtKB-KW"/>
</dbReference>
<comment type="caution">
    <text evidence="6">The sequence shown here is derived from an EMBL/GenBank/DDBJ whole genome shotgun (WGS) entry which is preliminary data.</text>
</comment>
<dbReference type="InterPro" id="IPR028082">
    <property type="entry name" value="Peripla_BP_I"/>
</dbReference>
<protein>
    <submittedName>
        <fullName evidence="6">Amino acid/amide ABC transporter substrate-binding protein (HAAT family)</fullName>
    </submittedName>
</protein>
<evidence type="ECO:0000256" key="3">
    <source>
        <dbReference type="ARBA" id="ARBA00022970"/>
    </source>
</evidence>
<dbReference type="InterPro" id="IPR051010">
    <property type="entry name" value="BCAA_transport"/>
</dbReference>
<dbReference type="AlphaFoldDB" id="A0A2T6AFY4"/>
<name>A0A2T6AFY4_9RHOB</name>
<dbReference type="InterPro" id="IPR028081">
    <property type="entry name" value="Leu-bd"/>
</dbReference>
<dbReference type="Pfam" id="PF13458">
    <property type="entry name" value="Peripla_BP_6"/>
    <property type="match status" value="1"/>
</dbReference>
<evidence type="ECO:0000256" key="2">
    <source>
        <dbReference type="ARBA" id="ARBA00022729"/>
    </source>
</evidence>
<accession>A0A2T6AFY4</accession>
<evidence type="ECO:0000259" key="5">
    <source>
        <dbReference type="Pfam" id="PF13458"/>
    </source>
</evidence>
<dbReference type="OrthoDB" id="9802022at2"/>
<keyword evidence="7" id="KW-1185">Reference proteome</keyword>
<dbReference type="EMBL" id="QBKN01000025">
    <property type="protein sequence ID" value="PTX42748.1"/>
    <property type="molecule type" value="Genomic_DNA"/>
</dbReference>
<dbReference type="Proteomes" id="UP000244069">
    <property type="component" value="Unassembled WGS sequence"/>
</dbReference>
<keyword evidence="3" id="KW-0813">Transport</keyword>
<dbReference type="PANTHER" id="PTHR30483">
    <property type="entry name" value="LEUCINE-SPECIFIC-BINDING PROTEIN"/>
    <property type="match status" value="1"/>
</dbReference>
<sequence>MKNLKLTRNILMAGAGALALSAGMASAQETIKVGFPVPLTGDFAAYNEVEGARCMAEMINQDGGVDGRMFELLVQDTGADTQTAISLTERYLGEDIVALATIPFSDTMIPVAQIAGSQGVSVIQAQSTQVEMHSGVVDNFITNVAPDPYTATAAANYALEQGVQNVAILTSDEGGSWSAALPEWFAEVIVENGGTLQTRLNYTSGTTDWSPQIAELRGLDPAPDAVFISWAMPDIGILIRQMRSAGLGAWVVGSDGFDDPSLDALAEEDPSLLDKVFFGTLAPAVPGSRIAEFQDQCAEMGMEVNGLFPSLGADTIRIIEYGVQTAGSTDPAAVREAIRNAESIPVMSVEEITFQDTGSYALREIPVIGFENGERVVLSQEIPENVPDWQ</sequence>
<comment type="similarity">
    <text evidence="1">Belongs to the leucine-binding protein family.</text>
</comment>
<dbReference type="SUPFAM" id="SSF53822">
    <property type="entry name" value="Periplasmic binding protein-like I"/>
    <property type="match status" value="1"/>
</dbReference>
<dbReference type="PANTHER" id="PTHR30483:SF6">
    <property type="entry name" value="PERIPLASMIC BINDING PROTEIN OF ABC TRANSPORTER FOR NATURAL AMINO ACIDS"/>
    <property type="match status" value="1"/>
</dbReference>
<gene>
    <name evidence="6" type="ORF">C8N44_12544</name>
</gene>
<evidence type="ECO:0000256" key="1">
    <source>
        <dbReference type="ARBA" id="ARBA00010062"/>
    </source>
</evidence>
<keyword evidence="2 4" id="KW-0732">Signal</keyword>
<evidence type="ECO:0000313" key="6">
    <source>
        <dbReference type="EMBL" id="PTX42748.1"/>
    </source>
</evidence>
<feature type="signal peptide" evidence="4">
    <location>
        <begin position="1"/>
        <end position="27"/>
    </location>
</feature>
<dbReference type="RefSeq" id="WP_107978063.1">
    <property type="nucleotide sequence ID" value="NZ_BMEZ01000008.1"/>
</dbReference>
<feature type="chain" id="PRO_5015520124" evidence="4">
    <location>
        <begin position="28"/>
        <end position="390"/>
    </location>
</feature>
<reference evidence="6 7" key="1">
    <citation type="submission" date="2018-04" db="EMBL/GenBank/DDBJ databases">
        <title>Genomic Encyclopedia of Archaeal and Bacterial Type Strains, Phase II (KMG-II): from individual species to whole genera.</title>
        <authorList>
            <person name="Goeker M."/>
        </authorList>
    </citation>
    <scope>NUCLEOTIDE SEQUENCE [LARGE SCALE GENOMIC DNA]</scope>
    <source>
        <strain evidence="6 7">DSM 29329</strain>
    </source>
</reference>
<keyword evidence="3" id="KW-0029">Amino-acid transport</keyword>
<organism evidence="6 7">
    <name type="scientific">Allosediminivita pacifica</name>
    <dbReference type="NCBI Taxonomy" id="1267769"/>
    <lineage>
        <taxon>Bacteria</taxon>
        <taxon>Pseudomonadati</taxon>
        <taxon>Pseudomonadota</taxon>
        <taxon>Alphaproteobacteria</taxon>
        <taxon>Rhodobacterales</taxon>
        <taxon>Paracoccaceae</taxon>
        <taxon>Allosediminivita</taxon>
    </lineage>
</organism>
<evidence type="ECO:0000256" key="4">
    <source>
        <dbReference type="SAM" id="SignalP"/>
    </source>
</evidence>
<dbReference type="Gene3D" id="3.40.50.2300">
    <property type="match status" value="2"/>
</dbReference>
<proteinExistence type="inferred from homology"/>
<evidence type="ECO:0000313" key="7">
    <source>
        <dbReference type="Proteomes" id="UP000244069"/>
    </source>
</evidence>